<dbReference type="GO" id="GO:0000166">
    <property type="term" value="F:nucleotide binding"/>
    <property type="evidence" value="ECO:0007669"/>
    <property type="project" value="InterPro"/>
</dbReference>
<feature type="domain" description="GFO/IDH/MocA-like oxidoreductase" evidence="2">
    <location>
        <begin position="135"/>
        <end position="255"/>
    </location>
</feature>
<dbReference type="OrthoDB" id="9815825at2"/>
<dbReference type="SUPFAM" id="SSF51735">
    <property type="entry name" value="NAD(P)-binding Rossmann-fold domains"/>
    <property type="match status" value="1"/>
</dbReference>
<organism evidence="3 4">
    <name type="scientific">Allomeiothermus silvanus (strain ATCC 700542 / DSM 9946 / NBRC 106475 / NCIMB 13440 / VI-R2)</name>
    <name type="common">Thermus silvanus</name>
    <dbReference type="NCBI Taxonomy" id="526227"/>
    <lineage>
        <taxon>Bacteria</taxon>
        <taxon>Thermotogati</taxon>
        <taxon>Deinococcota</taxon>
        <taxon>Deinococci</taxon>
        <taxon>Thermales</taxon>
        <taxon>Thermaceae</taxon>
        <taxon>Allomeiothermus</taxon>
    </lineage>
</organism>
<keyword evidence="4" id="KW-1185">Reference proteome</keyword>
<dbReference type="AlphaFoldDB" id="D7BDI5"/>
<dbReference type="KEGG" id="msv:Mesil_2967"/>
<dbReference type="PANTHER" id="PTHR43249">
    <property type="entry name" value="UDP-N-ACETYL-2-AMINO-2-DEOXY-D-GLUCURONATE OXIDASE"/>
    <property type="match status" value="1"/>
</dbReference>
<dbReference type="Gene3D" id="3.40.50.720">
    <property type="entry name" value="NAD(P)-binding Rossmann-like Domain"/>
    <property type="match status" value="1"/>
</dbReference>
<dbReference type="InterPro" id="IPR055170">
    <property type="entry name" value="GFO_IDH_MocA-like_dom"/>
</dbReference>
<evidence type="ECO:0000313" key="4">
    <source>
        <dbReference type="Proteomes" id="UP000001916"/>
    </source>
</evidence>
<protein>
    <submittedName>
        <fullName evidence="3">Oxidoreductase domain protein</fullName>
    </submittedName>
</protein>
<dbReference type="HOGENOM" id="CLU_023194_1_3_0"/>
<dbReference type="RefSeq" id="WP_013159337.1">
    <property type="nucleotide sequence ID" value="NC_014212.1"/>
</dbReference>
<gene>
    <name evidence="3" type="ordered locus">Mesil_2967</name>
</gene>
<dbReference type="InterPro" id="IPR000683">
    <property type="entry name" value="Gfo/Idh/MocA-like_OxRdtase_N"/>
</dbReference>
<name>D7BDI5_ALLS1</name>
<dbReference type="Proteomes" id="UP000001916">
    <property type="component" value="Chromosome"/>
</dbReference>
<dbReference type="InterPro" id="IPR052515">
    <property type="entry name" value="Gfo/Idh/MocA_Oxidoreductase"/>
</dbReference>
<feature type="domain" description="Gfo/Idh/MocA-like oxidoreductase N-terminal" evidence="1">
    <location>
        <begin position="7"/>
        <end position="125"/>
    </location>
</feature>
<dbReference type="Pfam" id="PF01408">
    <property type="entry name" value="GFO_IDH_MocA"/>
    <property type="match status" value="1"/>
</dbReference>
<dbReference type="eggNOG" id="COG0673">
    <property type="taxonomic scope" value="Bacteria"/>
</dbReference>
<sequence>MSTPKALRVGIIGAGGISNAHYKGYVAGGAQVVAVADVNLAALETRQSEWGVRQAFTDYEQLLALPEVEAVSICTPNAFHYPATLAAAKAGKHILCEKPISLSLAEAQQMIEACRTAGVVLQINHHLRSSGAACKAKQILESGELGRVTFIRLRQAHDWGGTNAVRESFGKKALSGGGTLLDNGCHLFDLARYFGGEVEEIFARTATLKFDIEVEDTAHASLRFESGALGEIEAAWTATGWEEGFWIYGTKGALEYTNRYGRPMLRFSHRTSPGTTWAEPDHTDHTFAGEPSHTRHVGNFLAAIRGERPVICTGQDGLEAVRLVLAAYESARTGQPLRLEDFRLGETPQEETA</sequence>
<dbReference type="InterPro" id="IPR036291">
    <property type="entry name" value="NAD(P)-bd_dom_sf"/>
</dbReference>
<dbReference type="EMBL" id="CP002042">
    <property type="protein sequence ID" value="ADH64805.1"/>
    <property type="molecule type" value="Genomic_DNA"/>
</dbReference>
<dbReference type="PANTHER" id="PTHR43249:SF1">
    <property type="entry name" value="D-GLUCOSIDE 3-DEHYDROGENASE"/>
    <property type="match status" value="1"/>
</dbReference>
<proteinExistence type="predicted"/>
<evidence type="ECO:0000313" key="3">
    <source>
        <dbReference type="EMBL" id="ADH64805.1"/>
    </source>
</evidence>
<dbReference type="Gene3D" id="3.30.360.10">
    <property type="entry name" value="Dihydrodipicolinate Reductase, domain 2"/>
    <property type="match status" value="1"/>
</dbReference>
<evidence type="ECO:0000259" key="2">
    <source>
        <dbReference type="Pfam" id="PF22725"/>
    </source>
</evidence>
<accession>D7BDI5</accession>
<evidence type="ECO:0000259" key="1">
    <source>
        <dbReference type="Pfam" id="PF01408"/>
    </source>
</evidence>
<dbReference type="Pfam" id="PF22725">
    <property type="entry name" value="GFO_IDH_MocA_C3"/>
    <property type="match status" value="1"/>
</dbReference>
<dbReference type="SUPFAM" id="SSF55347">
    <property type="entry name" value="Glyceraldehyde-3-phosphate dehydrogenase-like, C-terminal domain"/>
    <property type="match status" value="1"/>
</dbReference>
<dbReference type="STRING" id="526227.Mesil_2967"/>
<reference evidence="3 4" key="1">
    <citation type="journal article" date="2010" name="Stand. Genomic Sci.">
        <title>Complete genome sequence of Meiothermus silvanus type strain (VI-R2).</title>
        <authorList>
            <person name="Sikorski J."/>
            <person name="Tindall B.J."/>
            <person name="Lowry S."/>
            <person name="Lucas S."/>
            <person name="Nolan M."/>
            <person name="Copeland A."/>
            <person name="Glavina Del Rio T."/>
            <person name="Tice H."/>
            <person name="Cheng J.F."/>
            <person name="Han C."/>
            <person name="Pitluck S."/>
            <person name="Liolios K."/>
            <person name="Ivanova N."/>
            <person name="Mavromatis K."/>
            <person name="Mikhailova N."/>
            <person name="Pati A."/>
            <person name="Goodwin L."/>
            <person name="Chen A."/>
            <person name="Palaniappan K."/>
            <person name="Land M."/>
            <person name="Hauser L."/>
            <person name="Chang Y.J."/>
            <person name="Jeffries C.D."/>
            <person name="Rohde M."/>
            <person name="Goker M."/>
            <person name="Woyke T."/>
            <person name="Bristow J."/>
            <person name="Eisen J.A."/>
            <person name="Markowitz V."/>
            <person name="Hugenholtz P."/>
            <person name="Kyrpides N.C."/>
            <person name="Klenk H.P."/>
            <person name="Lapidus A."/>
        </authorList>
    </citation>
    <scope>NUCLEOTIDE SEQUENCE [LARGE SCALE GENOMIC DNA]</scope>
    <source>
        <strain evidence="4">ATCC 700542 / DSM 9946 / VI-R2</strain>
    </source>
</reference>